<dbReference type="RefSeq" id="WP_101173597.1">
    <property type="nucleotide sequence ID" value="NZ_JAKRKB010000003.1"/>
</dbReference>
<dbReference type="PANTHER" id="PTHR33392">
    <property type="entry name" value="POLYISOPRENYL-TEICHOIC ACID--PEPTIDOGLYCAN TEICHOIC ACID TRANSFERASE TAGU"/>
    <property type="match status" value="1"/>
</dbReference>
<feature type="region of interest" description="Disordered" evidence="2">
    <location>
        <begin position="378"/>
        <end position="402"/>
    </location>
</feature>
<dbReference type="InterPro" id="IPR027381">
    <property type="entry name" value="LytR/CpsA/Psr_C"/>
</dbReference>
<protein>
    <submittedName>
        <fullName evidence="5">LytR family transcriptional regulator</fullName>
    </submittedName>
</protein>
<evidence type="ECO:0000259" key="4">
    <source>
        <dbReference type="Pfam" id="PF13399"/>
    </source>
</evidence>
<dbReference type="NCBIfam" id="TIGR00350">
    <property type="entry name" value="lytR_cpsA_psr"/>
    <property type="match status" value="1"/>
</dbReference>
<organism evidence="5 6">
    <name type="scientific">Corynebacterium mastitidis</name>
    <dbReference type="NCBI Taxonomy" id="161890"/>
    <lineage>
        <taxon>Bacteria</taxon>
        <taxon>Bacillati</taxon>
        <taxon>Actinomycetota</taxon>
        <taxon>Actinomycetes</taxon>
        <taxon>Mycobacteriales</taxon>
        <taxon>Corynebacteriaceae</taxon>
        <taxon>Corynebacterium</taxon>
    </lineage>
</organism>
<dbReference type="STRING" id="1121365.GCA_000375365_01229"/>
<sequence length="553" mass="57341">MNKHSWPPPSSAPRPSRHIQAPPRAAASLAQAGPRPLRTVLAVLSALVLLLSALGYFSVGRLGSQLASAGNLQLGGNASKGSAPDGATDILLVGSDSRTDAQGKPLSQAELDALRAGVGDGEYNTDTIMLIRVPNDGTSATAVSIPRDTYIRDETYGNLKINGVFSSYKTSKEDELQARGVTDEKRIDKQSTEAGRAGLISAVTDLTGIEVDHYAEVGLLGFVLLTDAVGGVDVCLNEAVDDEFSGASFHAGQQTLDGHQALAFVRQRHGLPRGDLDRVVRQQAFMASMVNKVLSAGTLTNPSRLGDMSQAVERSVVLDENMDIMSFATQLSNLAGGNVVFNTIPVTSIDGTGDYGESIVTVDPPEVHAFMKNLLGDKEGKKDHEEAPQPPAETSDAAAAPEHDATVSVLNAGTISGLAGSVSALLTQAGYTVAETTNAMPGVYSTSQVVAPAAEDPAAEELSRRLGNLPITVNESLEPGTLIVVTAEDYSGPRDDAALSSEDANTPATATSAAAAEESEPQEEPVGQPGADFGTAEVAPKIDAGGHGPRCVN</sequence>
<reference evidence="5 6" key="1">
    <citation type="submission" date="2017-12" db="EMBL/GenBank/DDBJ databases">
        <title>Corynebacterium mastitidis 16-1433 Genome.</title>
        <authorList>
            <person name="Gulvik C.A."/>
        </authorList>
    </citation>
    <scope>NUCLEOTIDE SEQUENCE [LARGE SCALE GENOMIC DNA]</scope>
    <source>
        <strain evidence="5 6">16-1433</strain>
    </source>
</reference>
<feature type="domain" description="LytR/CpsA/Psr regulator C-terminal" evidence="4">
    <location>
        <begin position="405"/>
        <end position="490"/>
    </location>
</feature>
<evidence type="ECO:0000256" key="1">
    <source>
        <dbReference type="ARBA" id="ARBA00006068"/>
    </source>
</evidence>
<evidence type="ECO:0000259" key="3">
    <source>
        <dbReference type="Pfam" id="PF03816"/>
    </source>
</evidence>
<feature type="region of interest" description="Disordered" evidence="2">
    <location>
        <begin position="493"/>
        <end position="553"/>
    </location>
</feature>
<comment type="caution">
    <text evidence="5">The sequence shown here is derived from an EMBL/GenBank/DDBJ whole genome shotgun (WGS) entry which is preliminary data.</text>
</comment>
<evidence type="ECO:0000256" key="2">
    <source>
        <dbReference type="SAM" id="MobiDB-lite"/>
    </source>
</evidence>
<dbReference type="OrthoDB" id="9782542at2"/>
<comment type="similarity">
    <text evidence="1">Belongs to the LytR/CpsA/Psr (LCP) family.</text>
</comment>
<dbReference type="Gene3D" id="3.40.630.190">
    <property type="entry name" value="LCP protein"/>
    <property type="match status" value="1"/>
</dbReference>
<proteinExistence type="inferred from homology"/>
<dbReference type="Pfam" id="PF13399">
    <property type="entry name" value="LytR_C"/>
    <property type="match status" value="1"/>
</dbReference>
<feature type="compositionally biased region" description="Pro residues" evidence="2">
    <location>
        <begin position="1"/>
        <end position="12"/>
    </location>
</feature>
<dbReference type="Gene3D" id="3.30.70.2390">
    <property type="match status" value="1"/>
</dbReference>
<dbReference type="Proteomes" id="UP000233249">
    <property type="component" value="Unassembled WGS sequence"/>
</dbReference>
<accession>A0A2N0X7Q6</accession>
<dbReference type="PANTHER" id="PTHR33392:SF6">
    <property type="entry name" value="POLYISOPRENYL-TEICHOIC ACID--PEPTIDOGLYCAN TEICHOIC ACID TRANSFERASE TAGU"/>
    <property type="match status" value="1"/>
</dbReference>
<feature type="region of interest" description="Disordered" evidence="2">
    <location>
        <begin position="1"/>
        <end position="25"/>
    </location>
</feature>
<dbReference type="AlphaFoldDB" id="A0A2N0X7Q6"/>
<dbReference type="InterPro" id="IPR050922">
    <property type="entry name" value="LytR/CpsA/Psr_CW_biosynth"/>
</dbReference>
<evidence type="ECO:0000313" key="5">
    <source>
        <dbReference type="EMBL" id="PKF68742.1"/>
    </source>
</evidence>
<evidence type="ECO:0000313" key="6">
    <source>
        <dbReference type="Proteomes" id="UP000233249"/>
    </source>
</evidence>
<name>A0A2N0X7Q6_9CORY</name>
<dbReference type="Pfam" id="PF03816">
    <property type="entry name" value="LytR_cpsA_psr"/>
    <property type="match status" value="1"/>
</dbReference>
<feature type="domain" description="Cell envelope-related transcriptional attenuator" evidence="3">
    <location>
        <begin position="124"/>
        <end position="294"/>
    </location>
</feature>
<gene>
    <name evidence="5" type="ORF">CXB45_05775</name>
</gene>
<feature type="compositionally biased region" description="Low complexity" evidence="2">
    <location>
        <begin position="507"/>
        <end position="516"/>
    </location>
</feature>
<dbReference type="InterPro" id="IPR004474">
    <property type="entry name" value="LytR_CpsA_psr"/>
</dbReference>
<feature type="compositionally biased region" description="Basic and acidic residues" evidence="2">
    <location>
        <begin position="378"/>
        <end position="387"/>
    </location>
</feature>
<dbReference type="EMBL" id="PJAF01000013">
    <property type="protein sequence ID" value="PKF68742.1"/>
    <property type="molecule type" value="Genomic_DNA"/>
</dbReference>